<keyword evidence="2" id="KW-1133">Transmembrane helix</keyword>
<dbReference type="Proteomes" id="UP001142055">
    <property type="component" value="Chromosome 3"/>
</dbReference>
<keyword evidence="2" id="KW-0812">Transmembrane</keyword>
<feature type="chain" id="PRO_5040429822" evidence="3">
    <location>
        <begin position="25"/>
        <end position="176"/>
    </location>
</feature>
<accession>A0A9Q0M339</accession>
<feature type="coiled-coil region" evidence="1">
    <location>
        <begin position="93"/>
        <end position="120"/>
    </location>
</feature>
<keyword evidence="5" id="KW-1185">Reference proteome</keyword>
<proteinExistence type="predicted"/>
<feature type="transmembrane region" description="Helical" evidence="2">
    <location>
        <begin position="69"/>
        <end position="88"/>
    </location>
</feature>
<reference evidence="4" key="1">
    <citation type="submission" date="2022-12" db="EMBL/GenBank/DDBJ databases">
        <title>Genome assemblies of Blomia tropicalis.</title>
        <authorList>
            <person name="Cui Y."/>
        </authorList>
    </citation>
    <scope>NUCLEOTIDE SEQUENCE</scope>
    <source>
        <tissue evidence="4">Adult mites</tissue>
    </source>
</reference>
<evidence type="ECO:0000256" key="1">
    <source>
        <dbReference type="SAM" id="Coils"/>
    </source>
</evidence>
<gene>
    <name evidence="4" type="ORF">RDWZM_009543</name>
</gene>
<evidence type="ECO:0000313" key="4">
    <source>
        <dbReference type="EMBL" id="KAJ6218386.1"/>
    </source>
</evidence>
<dbReference type="AlphaFoldDB" id="A0A9Q0M339"/>
<sequence length="176" mass="20236">MLFCFTFLTLCSIEVIITTLAANAIDVMNNVHERYGLNSAYQLNVDDAVLDMGTNSFIMDKKEKMFENICRFTFIFAIILMFIGDILMANSVKDNIDSNIELVENELDEVQAMLNKIRHDPQQLKQFTILSKHVNLIRDQLRVIQEEYHMNKELDQFADKFGMGNGNVDIDNSIVS</sequence>
<protein>
    <submittedName>
        <fullName evidence="4">Uncharacterized protein</fullName>
    </submittedName>
</protein>
<feature type="signal peptide" evidence="3">
    <location>
        <begin position="1"/>
        <end position="24"/>
    </location>
</feature>
<name>A0A9Q0M339_BLOTA</name>
<keyword evidence="2" id="KW-0472">Membrane</keyword>
<evidence type="ECO:0000256" key="2">
    <source>
        <dbReference type="SAM" id="Phobius"/>
    </source>
</evidence>
<comment type="caution">
    <text evidence="4">The sequence shown here is derived from an EMBL/GenBank/DDBJ whole genome shotgun (WGS) entry which is preliminary data.</text>
</comment>
<keyword evidence="3" id="KW-0732">Signal</keyword>
<evidence type="ECO:0000256" key="3">
    <source>
        <dbReference type="SAM" id="SignalP"/>
    </source>
</evidence>
<organism evidence="4 5">
    <name type="scientific">Blomia tropicalis</name>
    <name type="common">Mite</name>
    <dbReference type="NCBI Taxonomy" id="40697"/>
    <lineage>
        <taxon>Eukaryota</taxon>
        <taxon>Metazoa</taxon>
        <taxon>Ecdysozoa</taxon>
        <taxon>Arthropoda</taxon>
        <taxon>Chelicerata</taxon>
        <taxon>Arachnida</taxon>
        <taxon>Acari</taxon>
        <taxon>Acariformes</taxon>
        <taxon>Sarcoptiformes</taxon>
        <taxon>Astigmata</taxon>
        <taxon>Glycyphagoidea</taxon>
        <taxon>Echimyopodidae</taxon>
        <taxon>Blomia</taxon>
    </lineage>
</organism>
<keyword evidence="1" id="KW-0175">Coiled coil</keyword>
<evidence type="ECO:0000313" key="5">
    <source>
        <dbReference type="Proteomes" id="UP001142055"/>
    </source>
</evidence>
<dbReference type="EMBL" id="JAPWDV010000003">
    <property type="protein sequence ID" value="KAJ6218386.1"/>
    <property type="molecule type" value="Genomic_DNA"/>
</dbReference>